<name>A0A1H0VSI2_9GAMM</name>
<dbReference type="OrthoDB" id="9067983at2"/>
<dbReference type="RefSeq" id="WP_090430517.1">
    <property type="nucleotide sequence ID" value="NZ_FNJJ01000006.1"/>
</dbReference>
<sequence>MYTSRKKLPPPGSINVKALEHTLLWSASEELAYNSKVHPEVVALTLLGGISAVAQGRFDVKLPYDVIRPVSINALIVVESGYGKSVIYEKVMMPIQRLQREERKKSVLLADDEEDAVTALRSFQLLYKDVTPEGLFASLQRSIPSAALATDEAEVFFKSAMSGARGHLNTLWDGRDTIVMRANKDDIVLEDVRLMLMLMAQPAVVNDFLEKKGALARDSGMLARFIVCAPDKRAEVRIRTLGEKQDSKLWAAVEQRIDKLARLNLSLRKGQVFRQPIEFEHDAASYWIDIVNDIEVEMMPGGRFEHVKDHASKLGENIARIAALIQIFEMKAKITVSTLIAAVELCCYYSMSFNKIFMPAPRFYQDAQILYPWLLERLRSGCQDLSYNVVRQCGPASLRDKARLKEAVDHLVCNGLARVYMDGKTKKISLNIVGTIPPVVINNGDMRFSPYSTWQK</sequence>
<dbReference type="InterPro" id="IPR025048">
    <property type="entry name" value="DUF3987"/>
</dbReference>
<organism evidence="1 2">
    <name type="scientific">Ectopseudomonas guguanensis</name>
    <dbReference type="NCBI Taxonomy" id="1198456"/>
    <lineage>
        <taxon>Bacteria</taxon>
        <taxon>Pseudomonadati</taxon>
        <taxon>Pseudomonadota</taxon>
        <taxon>Gammaproteobacteria</taxon>
        <taxon>Pseudomonadales</taxon>
        <taxon>Pseudomonadaceae</taxon>
        <taxon>Ectopseudomonas</taxon>
    </lineage>
</organism>
<accession>A0A1H0VSI2</accession>
<dbReference type="Proteomes" id="UP000199460">
    <property type="component" value="Unassembled WGS sequence"/>
</dbReference>
<gene>
    <name evidence="1" type="ORF">SAMN05216213_10646</name>
</gene>
<evidence type="ECO:0008006" key="3">
    <source>
        <dbReference type="Google" id="ProtNLM"/>
    </source>
</evidence>
<dbReference type="EMBL" id="FNJJ01000006">
    <property type="protein sequence ID" value="SDP81477.1"/>
    <property type="molecule type" value="Genomic_DNA"/>
</dbReference>
<dbReference type="GeneID" id="300931793"/>
<reference evidence="2" key="1">
    <citation type="submission" date="2016-10" db="EMBL/GenBank/DDBJ databases">
        <authorList>
            <person name="Varghese N."/>
            <person name="Submissions S."/>
        </authorList>
    </citation>
    <scope>NUCLEOTIDE SEQUENCE [LARGE SCALE GENOMIC DNA]</scope>
    <source>
        <strain evidence="2">JCM 18416</strain>
    </source>
</reference>
<evidence type="ECO:0000313" key="1">
    <source>
        <dbReference type="EMBL" id="SDP81477.1"/>
    </source>
</evidence>
<dbReference type="AlphaFoldDB" id="A0A1H0VSI2"/>
<evidence type="ECO:0000313" key="2">
    <source>
        <dbReference type="Proteomes" id="UP000199460"/>
    </source>
</evidence>
<keyword evidence="2" id="KW-1185">Reference proteome</keyword>
<proteinExistence type="predicted"/>
<protein>
    <recommendedName>
        <fullName evidence="3">DUF3987 domain-containing protein</fullName>
    </recommendedName>
</protein>
<dbReference type="Pfam" id="PF13148">
    <property type="entry name" value="DUF3987"/>
    <property type="match status" value="2"/>
</dbReference>